<proteinExistence type="predicted"/>
<gene>
    <name evidence="1" type="ORF">PENARI_c011G10694</name>
</gene>
<dbReference type="Proteomes" id="UP000177622">
    <property type="component" value="Unassembled WGS sequence"/>
</dbReference>
<name>A0A1F5LFQ6_PENAI</name>
<dbReference type="GeneID" id="34577464"/>
<reference evidence="1 2" key="1">
    <citation type="journal article" date="2016" name="Sci. Rep.">
        <title>Penicillium arizonense, a new, genome sequenced fungal species, reveals a high chemical diversity in secreted metabolites.</title>
        <authorList>
            <person name="Grijseels S."/>
            <person name="Nielsen J.C."/>
            <person name="Randelovic M."/>
            <person name="Nielsen J."/>
            <person name="Nielsen K.F."/>
            <person name="Workman M."/>
            <person name="Frisvad J.C."/>
        </authorList>
    </citation>
    <scope>NUCLEOTIDE SEQUENCE [LARGE SCALE GENOMIC DNA]</scope>
    <source>
        <strain evidence="1 2">CBS 141311</strain>
    </source>
</reference>
<dbReference type="AlphaFoldDB" id="A0A1F5LFQ6"/>
<sequence length="246" mass="27902">MGRERKQEMQISFCPSGHGFRLMLHESHIQLLELFSDFKCQGISDSSSYQTGCCSVQRPTGSQCQERLTGRQGQYVEDEQAAYIVAHDHGAGTGEGKDNRDGLEWVGKLSFLASSGGIVSPHLLDHFDSYRTDTQQALIRKWMRDWPIISYLKRHLLRGKELCPSEQIVIRCTKDHVNTRLCDLCYRTKREWMTIPAGIKGNSYQLMFALALARGFWDTGEGLLINLPALHTKSEQTNEFASLLIC</sequence>
<comment type="caution">
    <text evidence="1">The sequence shown here is derived from an EMBL/GenBank/DDBJ whole genome shotgun (WGS) entry which is preliminary data.</text>
</comment>
<dbReference type="EMBL" id="LXJU01000011">
    <property type="protein sequence ID" value="OGE51947.1"/>
    <property type="molecule type" value="Genomic_DNA"/>
</dbReference>
<protein>
    <submittedName>
        <fullName evidence="1">Uncharacterized protein</fullName>
    </submittedName>
</protein>
<organism evidence="1 2">
    <name type="scientific">Penicillium arizonense</name>
    <dbReference type="NCBI Taxonomy" id="1835702"/>
    <lineage>
        <taxon>Eukaryota</taxon>
        <taxon>Fungi</taxon>
        <taxon>Dikarya</taxon>
        <taxon>Ascomycota</taxon>
        <taxon>Pezizomycotina</taxon>
        <taxon>Eurotiomycetes</taxon>
        <taxon>Eurotiomycetidae</taxon>
        <taxon>Eurotiales</taxon>
        <taxon>Aspergillaceae</taxon>
        <taxon>Penicillium</taxon>
    </lineage>
</organism>
<keyword evidence="2" id="KW-1185">Reference proteome</keyword>
<evidence type="ECO:0000313" key="2">
    <source>
        <dbReference type="Proteomes" id="UP000177622"/>
    </source>
</evidence>
<evidence type="ECO:0000313" key="1">
    <source>
        <dbReference type="EMBL" id="OGE51947.1"/>
    </source>
</evidence>
<accession>A0A1F5LFQ6</accession>
<dbReference type="RefSeq" id="XP_022487391.1">
    <property type="nucleotide sequence ID" value="XM_022632730.1"/>
</dbReference>